<dbReference type="AlphaFoldDB" id="A0A7W9FFG4"/>
<organism evidence="1 2">
    <name type="scientific">Brevundimonas variabilis</name>
    <dbReference type="NCBI Taxonomy" id="74312"/>
    <lineage>
        <taxon>Bacteria</taxon>
        <taxon>Pseudomonadati</taxon>
        <taxon>Pseudomonadota</taxon>
        <taxon>Alphaproteobacteria</taxon>
        <taxon>Caulobacterales</taxon>
        <taxon>Caulobacteraceae</taxon>
        <taxon>Brevundimonas</taxon>
    </lineage>
</organism>
<gene>
    <name evidence="1" type="ORF">GGR13_003023</name>
</gene>
<sequence>MHTVGFLIESGTAVRWHCVICEKSGEADLAAIQAARGPDYDLTDRTPWCQKTGCLGRVWFSVRIGSWMRKLLTAEGEARLEAHGDWVFVERQRLKRARAE</sequence>
<keyword evidence="2" id="KW-1185">Reference proteome</keyword>
<reference evidence="1 2" key="1">
    <citation type="submission" date="2020-08" db="EMBL/GenBank/DDBJ databases">
        <title>Genomic Encyclopedia of Type Strains, Phase IV (KMG-IV): sequencing the most valuable type-strain genomes for metagenomic binning, comparative biology and taxonomic classification.</title>
        <authorList>
            <person name="Goeker M."/>
        </authorList>
    </citation>
    <scope>NUCLEOTIDE SEQUENCE [LARGE SCALE GENOMIC DNA]</scope>
    <source>
        <strain evidence="1 2">DSM 4737</strain>
    </source>
</reference>
<dbReference type="RefSeq" id="WP_183214376.1">
    <property type="nucleotide sequence ID" value="NZ_JACHOR010000005.1"/>
</dbReference>
<dbReference type="EMBL" id="JACHOR010000005">
    <property type="protein sequence ID" value="MBB5747402.1"/>
    <property type="molecule type" value="Genomic_DNA"/>
</dbReference>
<name>A0A7W9FFG4_9CAUL</name>
<dbReference type="Proteomes" id="UP000545037">
    <property type="component" value="Unassembled WGS sequence"/>
</dbReference>
<comment type="caution">
    <text evidence="1">The sequence shown here is derived from an EMBL/GenBank/DDBJ whole genome shotgun (WGS) entry which is preliminary data.</text>
</comment>
<protein>
    <submittedName>
        <fullName evidence="1">Uncharacterized protein</fullName>
    </submittedName>
</protein>
<evidence type="ECO:0000313" key="2">
    <source>
        <dbReference type="Proteomes" id="UP000545037"/>
    </source>
</evidence>
<proteinExistence type="predicted"/>
<accession>A0A7W9FFG4</accession>
<evidence type="ECO:0000313" key="1">
    <source>
        <dbReference type="EMBL" id="MBB5747402.1"/>
    </source>
</evidence>